<evidence type="ECO:0000259" key="2">
    <source>
        <dbReference type="Pfam" id="PF01558"/>
    </source>
</evidence>
<dbReference type="Proteomes" id="UP001430755">
    <property type="component" value="Unassembled WGS sequence"/>
</dbReference>
<evidence type="ECO:0000256" key="1">
    <source>
        <dbReference type="ARBA" id="ARBA00023002"/>
    </source>
</evidence>
<dbReference type="Gene3D" id="3.40.920.10">
    <property type="entry name" value="Pyruvate-ferredoxin oxidoreductase, PFOR, domain III"/>
    <property type="match status" value="1"/>
</dbReference>
<dbReference type="InterPro" id="IPR002869">
    <property type="entry name" value="Pyrv_flavodox_OxRed_cen"/>
</dbReference>
<dbReference type="PANTHER" id="PTHR42730">
    <property type="entry name" value="2-OXOGLUTARATE SYNTHASE SUBUNIT KORC"/>
    <property type="match status" value="1"/>
</dbReference>
<keyword evidence="4" id="KW-1185">Reference proteome</keyword>
<gene>
    <name evidence="3" type="ORF">LPT13_06455</name>
</gene>
<comment type="caution">
    <text evidence="3">The sequence shown here is derived from an EMBL/GenBank/DDBJ whole genome shotgun (WGS) entry which is preliminary data.</text>
</comment>
<dbReference type="SUPFAM" id="SSF53323">
    <property type="entry name" value="Pyruvate-ferredoxin oxidoreductase, PFOR, domain III"/>
    <property type="match status" value="1"/>
</dbReference>
<dbReference type="RefSeq" id="WP_242164771.1">
    <property type="nucleotide sequence ID" value="NZ_JAJMLW010000002.1"/>
</dbReference>
<evidence type="ECO:0000313" key="3">
    <source>
        <dbReference type="EMBL" id="MCI2241990.1"/>
    </source>
</evidence>
<proteinExistence type="predicted"/>
<evidence type="ECO:0000313" key="4">
    <source>
        <dbReference type="Proteomes" id="UP001430755"/>
    </source>
</evidence>
<feature type="domain" description="Pyruvate/ketoisovalerate oxidoreductase catalytic" evidence="2">
    <location>
        <begin position="13"/>
        <end position="176"/>
    </location>
</feature>
<keyword evidence="1" id="KW-0560">Oxidoreductase</keyword>
<sequence>MSAELRIVLAGFGGQGVLFAGKVAAYAGLIDDREVSWLPSYGPEMRGGTANCSVTLSDEPIGSPLVTTPDVLVALNQPSYDKFVDEVRPGGVIVADTSMIADMRVRDDVETFGVPATKMAEEAGLKGLANIVLLGKLFAVTGFCSRETLDAAIEKCVPPRKAALIEKNKQAVDLGMGA</sequence>
<protein>
    <submittedName>
        <fullName evidence="3">2-oxoacid:acceptor oxidoreductase family protein</fullName>
    </submittedName>
</protein>
<dbReference type="Pfam" id="PF01558">
    <property type="entry name" value="POR"/>
    <property type="match status" value="1"/>
</dbReference>
<dbReference type="InterPro" id="IPR052554">
    <property type="entry name" value="2-oxoglutarate_synth_KorC"/>
</dbReference>
<reference evidence="3" key="1">
    <citation type="submission" date="2021-11" db="EMBL/GenBank/DDBJ databases">
        <title>A Novel Adlercreutzia Species, isolated from a Allomyrina dichotoma larva feces.</title>
        <authorList>
            <person name="Suh M.K."/>
        </authorList>
    </citation>
    <scope>NUCLEOTIDE SEQUENCE</scope>
    <source>
        <strain evidence="3">JBNU-10</strain>
    </source>
</reference>
<dbReference type="PANTHER" id="PTHR42730:SF1">
    <property type="entry name" value="2-OXOGLUTARATE SYNTHASE SUBUNIT KORC"/>
    <property type="match status" value="1"/>
</dbReference>
<accession>A0ABS9WGK2</accession>
<dbReference type="EMBL" id="JAJMLW010000002">
    <property type="protein sequence ID" value="MCI2241990.1"/>
    <property type="molecule type" value="Genomic_DNA"/>
</dbReference>
<dbReference type="InterPro" id="IPR019752">
    <property type="entry name" value="Pyrv/ketoisovalerate_OxRed_cat"/>
</dbReference>
<organism evidence="3 4">
    <name type="scientific">Adlercreutzia faecimuris</name>
    <dbReference type="NCBI Taxonomy" id="2897341"/>
    <lineage>
        <taxon>Bacteria</taxon>
        <taxon>Bacillati</taxon>
        <taxon>Actinomycetota</taxon>
        <taxon>Coriobacteriia</taxon>
        <taxon>Eggerthellales</taxon>
        <taxon>Eggerthellaceae</taxon>
        <taxon>Adlercreutzia</taxon>
    </lineage>
</organism>
<name>A0ABS9WGK2_9ACTN</name>